<keyword evidence="2" id="KW-0378">Hydrolase</keyword>
<name>A0ABS1HGZ2_9BACT</name>
<comment type="caution">
    <text evidence="4">The sequence shown here is derived from an EMBL/GenBank/DDBJ whole genome shotgun (WGS) entry which is preliminary data.</text>
</comment>
<organism evidence="4 5">
    <name type="scientific">Carboxylicivirga marina</name>
    <dbReference type="NCBI Taxonomy" id="2800988"/>
    <lineage>
        <taxon>Bacteria</taxon>
        <taxon>Pseudomonadati</taxon>
        <taxon>Bacteroidota</taxon>
        <taxon>Bacteroidia</taxon>
        <taxon>Marinilabiliales</taxon>
        <taxon>Marinilabiliaceae</taxon>
        <taxon>Carboxylicivirga</taxon>
    </lineage>
</organism>
<dbReference type="Gene3D" id="3.20.20.80">
    <property type="entry name" value="Glycosidases"/>
    <property type="match status" value="1"/>
</dbReference>
<evidence type="ECO:0000313" key="5">
    <source>
        <dbReference type="Proteomes" id="UP000605676"/>
    </source>
</evidence>
<dbReference type="SUPFAM" id="SSF51445">
    <property type="entry name" value="(Trans)glycosidases"/>
    <property type="match status" value="1"/>
</dbReference>
<dbReference type="InterPro" id="IPR017853">
    <property type="entry name" value="GH"/>
</dbReference>
<feature type="domain" description="Glycoside hydrolase family 20 catalytic" evidence="3">
    <location>
        <begin position="5"/>
        <end position="46"/>
    </location>
</feature>
<evidence type="ECO:0000259" key="3">
    <source>
        <dbReference type="Pfam" id="PF00728"/>
    </source>
</evidence>
<sequence>MTYEASKLDNILGIKAAIWTEFISNQKRLEYMKYLRLMAIAEKAWTIDSCLDWDLFQKKMVMEFERYNNLGINYRIPAMGIQRRKEIQPEAFEGPIPSVKSKFLK</sequence>
<evidence type="ECO:0000256" key="2">
    <source>
        <dbReference type="ARBA" id="ARBA00022801"/>
    </source>
</evidence>
<proteinExistence type="inferred from homology"/>
<dbReference type="EMBL" id="JAENRR010000009">
    <property type="protein sequence ID" value="MBK3516856.1"/>
    <property type="molecule type" value="Genomic_DNA"/>
</dbReference>
<dbReference type="Proteomes" id="UP000605676">
    <property type="component" value="Unassembled WGS sequence"/>
</dbReference>
<comment type="similarity">
    <text evidence="1">Belongs to the glycosyl hydrolase 20 family.</text>
</comment>
<accession>A0ABS1HGZ2</accession>
<dbReference type="InterPro" id="IPR015883">
    <property type="entry name" value="Glyco_hydro_20_cat"/>
</dbReference>
<evidence type="ECO:0000313" key="4">
    <source>
        <dbReference type="EMBL" id="MBK3516856.1"/>
    </source>
</evidence>
<dbReference type="Pfam" id="PF00728">
    <property type="entry name" value="Glyco_hydro_20"/>
    <property type="match status" value="1"/>
</dbReference>
<evidence type="ECO:0000256" key="1">
    <source>
        <dbReference type="ARBA" id="ARBA00006285"/>
    </source>
</evidence>
<gene>
    <name evidence="4" type="ORF">JIV24_05850</name>
</gene>
<protein>
    <submittedName>
        <fullName evidence="4">Family 20 glycosylhydrolase</fullName>
    </submittedName>
</protein>
<keyword evidence="5" id="KW-1185">Reference proteome</keyword>
<reference evidence="4 5" key="1">
    <citation type="submission" date="2021-01" db="EMBL/GenBank/DDBJ databases">
        <title>Carboxyliciviraga sp.nov., isolated from coastal sediments.</title>
        <authorList>
            <person name="Lu D."/>
            <person name="Zhang T."/>
        </authorList>
    </citation>
    <scope>NUCLEOTIDE SEQUENCE [LARGE SCALE GENOMIC DNA]</scope>
    <source>
        <strain evidence="4 5">N1Y132</strain>
    </source>
</reference>